<keyword evidence="4" id="KW-1185">Reference proteome</keyword>
<dbReference type="SUPFAM" id="SSF47413">
    <property type="entry name" value="lambda repressor-like DNA-binding domains"/>
    <property type="match status" value="1"/>
</dbReference>
<accession>A0ABY0TF98</accession>
<dbReference type="PANTHER" id="PTHR36924">
    <property type="entry name" value="ANTITOXIN HIGA-1"/>
    <property type="match status" value="1"/>
</dbReference>
<evidence type="ECO:0000256" key="1">
    <source>
        <dbReference type="ARBA" id="ARBA00023125"/>
    </source>
</evidence>
<dbReference type="EMBL" id="FNKY01000001">
    <property type="protein sequence ID" value="SDQ73227.1"/>
    <property type="molecule type" value="Genomic_DNA"/>
</dbReference>
<dbReference type="Pfam" id="PF01381">
    <property type="entry name" value="HTH_3"/>
    <property type="match status" value="1"/>
</dbReference>
<dbReference type="PANTHER" id="PTHR36924:SF1">
    <property type="entry name" value="ANTITOXIN HIGA-1"/>
    <property type="match status" value="1"/>
</dbReference>
<dbReference type="RefSeq" id="WP_074632212.1">
    <property type="nucleotide sequence ID" value="NZ_FNKY01000001.1"/>
</dbReference>
<evidence type="ECO:0000313" key="4">
    <source>
        <dbReference type="Proteomes" id="UP000183471"/>
    </source>
</evidence>
<sequence length="109" mass="12330">MTAKDNRRNLISHPGEILKDEFLEPFGISVYALANAIGVPRTRLNDIVLARRGVSADTALRLAHFFDMTPNYWLNLQTHYDLVMAETEPKNTLAKVLTLKDIKKEAIHA</sequence>
<reference evidence="3 4" key="1">
    <citation type="submission" date="2016-10" db="EMBL/GenBank/DDBJ databases">
        <authorList>
            <person name="Varghese N."/>
            <person name="Submissions S."/>
        </authorList>
    </citation>
    <scope>NUCLEOTIDE SEQUENCE [LARGE SCALE GENOMIC DNA]</scope>
    <source>
        <strain evidence="3 4">Nl1</strain>
    </source>
</reference>
<evidence type="ECO:0000313" key="3">
    <source>
        <dbReference type="EMBL" id="SDQ73227.1"/>
    </source>
</evidence>
<dbReference type="CDD" id="cd00093">
    <property type="entry name" value="HTH_XRE"/>
    <property type="match status" value="1"/>
</dbReference>
<dbReference type="SMART" id="SM00530">
    <property type="entry name" value="HTH_XRE"/>
    <property type="match status" value="1"/>
</dbReference>
<dbReference type="Gene3D" id="1.10.260.40">
    <property type="entry name" value="lambda repressor-like DNA-binding domains"/>
    <property type="match status" value="1"/>
</dbReference>
<name>A0ABY0TF98_9PROT</name>
<protein>
    <submittedName>
        <fullName evidence="3">Addiction module antidote protein, HigA family</fullName>
    </submittedName>
</protein>
<gene>
    <name evidence="3" type="ORF">SAMN05216402_2061</name>
</gene>
<keyword evidence="1" id="KW-0238">DNA-binding</keyword>
<comment type="caution">
    <text evidence="3">The sequence shown here is derived from an EMBL/GenBank/DDBJ whole genome shotgun (WGS) entry which is preliminary data.</text>
</comment>
<dbReference type="InterPro" id="IPR010982">
    <property type="entry name" value="Lambda_DNA-bd_dom_sf"/>
</dbReference>
<organism evidence="3 4">
    <name type="scientific">Nitrosospira multiformis</name>
    <dbReference type="NCBI Taxonomy" id="1231"/>
    <lineage>
        <taxon>Bacteria</taxon>
        <taxon>Pseudomonadati</taxon>
        <taxon>Pseudomonadota</taxon>
        <taxon>Betaproteobacteria</taxon>
        <taxon>Nitrosomonadales</taxon>
        <taxon>Nitrosomonadaceae</taxon>
        <taxon>Nitrosospira</taxon>
    </lineage>
</organism>
<dbReference type="Proteomes" id="UP000183471">
    <property type="component" value="Unassembled WGS sequence"/>
</dbReference>
<dbReference type="NCBIfam" id="TIGR02607">
    <property type="entry name" value="antidote_HigA"/>
    <property type="match status" value="1"/>
</dbReference>
<proteinExistence type="predicted"/>
<dbReference type="InterPro" id="IPR013430">
    <property type="entry name" value="Toxin_antidote_HigA"/>
</dbReference>
<evidence type="ECO:0000259" key="2">
    <source>
        <dbReference type="PROSITE" id="PS50943"/>
    </source>
</evidence>
<dbReference type="PROSITE" id="PS50943">
    <property type="entry name" value="HTH_CROC1"/>
    <property type="match status" value="1"/>
</dbReference>
<dbReference type="InterPro" id="IPR001387">
    <property type="entry name" value="Cro/C1-type_HTH"/>
</dbReference>
<feature type="domain" description="HTH cro/C1-type" evidence="2">
    <location>
        <begin position="27"/>
        <end position="73"/>
    </location>
</feature>